<keyword evidence="4" id="KW-1185">Reference proteome</keyword>
<dbReference type="Pfam" id="PF09084">
    <property type="entry name" value="NMT1"/>
    <property type="match status" value="1"/>
</dbReference>
<dbReference type="EMBL" id="MSCW01000006">
    <property type="protein sequence ID" value="ONF43881.1"/>
    <property type="molecule type" value="Genomic_DNA"/>
</dbReference>
<dbReference type="Gene3D" id="3.40.190.10">
    <property type="entry name" value="Periplasmic binding protein-like II"/>
    <property type="match status" value="2"/>
</dbReference>
<dbReference type="GO" id="GO:0009228">
    <property type="term" value="P:thiamine biosynthetic process"/>
    <property type="evidence" value="ECO:0007669"/>
    <property type="project" value="InterPro"/>
</dbReference>
<dbReference type="SUPFAM" id="SSF53850">
    <property type="entry name" value="Periplasmic binding protein-like II"/>
    <property type="match status" value="1"/>
</dbReference>
<evidence type="ECO:0000256" key="1">
    <source>
        <dbReference type="SAM" id="SignalP"/>
    </source>
</evidence>
<dbReference type="RefSeq" id="WP_076724401.1">
    <property type="nucleotide sequence ID" value="NZ_MSCW01000006.1"/>
</dbReference>
<dbReference type="PANTHER" id="PTHR31528:SF15">
    <property type="entry name" value="RIBOFLAVIN-BINDING PROTEIN RIBY"/>
    <property type="match status" value="1"/>
</dbReference>
<dbReference type="OrthoDB" id="286202at2"/>
<dbReference type="Proteomes" id="UP000189339">
    <property type="component" value="Unassembled WGS sequence"/>
</dbReference>
<keyword evidence="1" id="KW-0732">Signal</keyword>
<evidence type="ECO:0000313" key="4">
    <source>
        <dbReference type="Proteomes" id="UP000189339"/>
    </source>
</evidence>
<protein>
    <recommendedName>
        <fullName evidence="2">SsuA/THI5-like domain-containing protein</fullName>
    </recommendedName>
</protein>
<name>A0A1V2DU79_9GAMM</name>
<dbReference type="InterPro" id="IPR027939">
    <property type="entry name" value="NMT1/THI5"/>
</dbReference>
<dbReference type="PANTHER" id="PTHR31528">
    <property type="entry name" value="4-AMINO-5-HYDROXYMETHYL-2-METHYLPYRIMIDINE PHOSPHATE SYNTHASE THI11-RELATED"/>
    <property type="match status" value="1"/>
</dbReference>
<feature type="signal peptide" evidence="1">
    <location>
        <begin position="1"/>
        <end position="26"/>
    </location>
</feature>
<evidence type="ECO:0000259" key="2">
    <source>
        <dbReference type="Pfam" id="PF09084"/>
    </source>
</evidence>
<reference evidence="3 4" key="1">
    <citation type="submission" date="2016-12" db="EMBL/GenBank/DDBJ databases">
        <title>Marinobacter lutaoensis whole genome sequencing.</title>
        <authorList>
            <person name="Verma A."/>
            <person name="Krishnamurthi S."/>
        </authorList>
    </citation>
    <scope>NUCLEOTIDE SEQUENCE [LARGE SCALE GENOMIC DNA]</scope>
    <source>
        <strain evidence="3 4">T5054</strain>
    </source>
</reference>
<dbReference type="AlphaFoldDB" id="A0A1V2DU79"/>
<accession>A0A1V2DU79</accession>
<organism evidence="3 4">
    <name type="scientific">Marinobacter lutaoensis</name>
    <dbReference type="NCBI Taxonomy" id="135739"/>
    <lineage>
        <taxon>Bacteria</taxon>
        <taxon>Pseudomonadati</taxon>
        <taxon>Pseudomonadota</taxon>
        <taxon>Gammaproteobacteria</taxon>
        <taxon>Pseudomonadales</taxon>
        <taxon>Marinobacteraceae</taxon>
        <taxon>Marinobacter</taxon>
    </lineage>
</organism>
<comment type="caution">
    <text evidence="3">The sequence shown here is derived from an EMBL/GenBank/DDBJ whole genome shotgun (WGS) entry which is preliminary data.</text>
</comment>
<proteinExistence type="predicted"/>
<evidence type="ECO:0000313" key="3">
    <source>
        <dbReference type="EMBL" id="ONF43881.1"/>
    </source>
</evidence>
<gene>
    <name evidence="3" type="ORF">BTO32_09535</name>
</gene>
<feature type="domain" description="SsuA/THI5-like" evidence="2">
    <location>
        <begin position="43"/>
        <end position="257"/>
    </location>
</feature>
<dbReference type="InterPro" id="IPR015168">
    <property type="entry name" value="SsuA/THI5"/>
</dbReference>
<feature type="chain" id="PRO_5012572838" description="SsuA/THI5-like domain-containing protein" evidence="1">
    <location>
        <begin position="27"/>
        <end position="335"/>
    </location>
</feature>
<dbReference type="STRING" id="135739.BTO32_09535"/>
<sequence>MRNRKTRSFIVAAALAAGFLGQSAAAADKITYQLDWLPGGDKSPVYVGVQKGFFEDEGLDVSISVGRGSTDAITRIATGQSDVGSADIAALMAAKAQDATVPVKAVYSIFNQAPHAFFALGKSGIKTLTDIEGKKVATSPFTSSNAFLPLVLKENGLPEDAVNLTKADPGALGPMLVNGGADAIIAWVTNVPLFESQAEATGNTLVVIPWSSAGLELYSASVVASERFLSERPDVARRFLKAFDRSLRYTRDNPAEAAAALKAMVPEVDEVVVEKQVGATMPLVFNSVSERDGLGALTESRVALTWDWVAQAEGLSKDRLDPETVIDRSLLEALE</sequence>